<comment type="cofactor">
    <cofactor evidence="7">
        <name>Zn(2+)</name>
        <dbReference type="ChEBI" id="CHEBI:29105"/>
    </cofactor>
    <text evidence="7">Binds 1 zinc ion per subunit.</text>
</comment>
<dbReference type="Gene3D" id="3.40.1050.10">
    <property type="entry name" value="Carbonic anhydrase"/>
    <property type="match status" value="1"/>
</dbReference>
<name>A0A2I0W3M2_9ASPA</name>
<keyword evidence="5 8" id="KW-0456">Lyase</keyword>
<keyword evidence="10" id="KW-1185">Reference proteome</keyword>
<dbReference type="STRING" id="906689.A0A2I0W3M2"/>
<dbReference type="Pfam" id="PF00484">
    <property type="entry name" value="Pro_CA"/>
    <property type="match status" value="1"/>
</dbReference>
<dbReference type="InterPro" id="IPR036874">
    <property type="entry name" value="Carbonic_anhydrase_sf"/>
</dbReference>
<evidence type="ECO:0000313" key="10">
    <source>
        <dbReference type="Proteomes" id="UP000233837"/>
    </source>
</evidence>
<comment type="similarity">
    <text evidence="2 8">Belongs to the beta-class carbonic anhydrase family.</text>
</comment>
<dbReference type="FunFam" id="3.40.1050.10:FF:000003">
    <property type="entry name" value="Carbonic anhydrase"/>
    <property type="match status" value="1"/>
</dbReference>
<evidence type="ECO:0000256" key="6">
    <source>
        <dbReference type="ARBA" id="ARBA00048348"/>
    </source>
</evidence>
<evidence type="ECO:0000256" key="7">
    <source>
        <dbReference type="PIRSR" id="PIRSR601765-1"/>
    </source>
</evidence>
<organism evidence="9 10">
    <name type="scientific">Dendrobium catenatum</name>
    <dbReference type="NCBI Taxonomy" id="906689"/>
    <lineage>
        <taxon>Eukaryota</taxon>
        <taxon>Viridiplantae</taxon>
        <taxon>Streptophyta</taxon>
        <taxon>Embryophyta</taxon>
        <taxon>Tracheophyta</taxon>
        <taxon>Spermatophyta</taxon>
        <taxon>Magnoliopsida</taxon>
        <taxon>Liliopsida</taxon>
        <taxon>Asparagales</taxon>
        <taxon>Orchidaceae</taxon>
        <taxon>Epidendroideae</taxon>
        <taxon>Malaxideae</taxon>
        <taxon>Dendrobiinae</taxon>
        <taxon>Dendrobium</taxon>
    </lineage>
</organism>
<dbReference type="PANTHER" id="PTHR11002:SF56">
    <property type="entry name" value="BETA CARBONIC ANHYDRASE 2, CHLOROPLASTIC"/>
    <property type="match status" value="1"/>
</dbReference>
<dbReference type="GO" id="GO:0015976">
    <property type="term" value="P:carbon utilization"/>
    <property type="evidence" value="ECO:0007669"/>
    <property type="project" value="InterPro"/>
</dbReference>
<evidence type="ECO:0000313" key="9">
    <source>
        <dbReference type="EMBL" id="PKU70257.1"/>
    </source>
</evidence>
<proteinExistence type="inferred from homology"/>
<dbReference type="EMBL" id="KZ502940">
    <property type="protein sequence ID" value="PKU70257.1"/>
    <property type="molecule type" value="Genomic_DNA"/>
</dbReference>
<keyword evidence="4 7" id="KW-0862">Zinc</keyword>
<feature type="binding site" evidence="7">
    <location>
        <position position="109"/>
    </location>
    <ligand>
        <name>Zn(2+)</name>
        <dbReference type="ChEBI" id="CHEBI:29105"/>
    </ligand>
</feature>
<dbReference type="SUPFAM" id="SSF53056">
    <property type="entry name" value="beta-carbonic anhydrase, cab"/>
    <property type="match status" value="1"/>
</dbReference>
<comment type="catalytic activity">
    <reaction evidence="6 8">
        <text>hydrogencarbonate + H(+) = CO2 + H2O</text>
        <dbReference type="Rhea" id="RHEA:10748"/>
        <dbReference type="ChEBI" id="CHEBI:15377"/>
        <dbReference type="ChEBI" id="CHEBI:15378"/>
        <dbReference type="ChEBI" id="CHEBI:16526"/>
        <dbReference type="ChEBI" id="CHEBI:17544"/>
        <dbReference type="EC" id="4.2.1.1"/>
    </reaction>
</comment>
<evidence type="ECO:0000256" key="4">
    <source>
        <dbReference type="ARBA" id="ARBA00022833"/>
    </source>
</evidence>
<sequence length="266" mass="30010">MWTTALGCCHLSAIVARSKLHLFTPLAFSSFSFLSRQSSSTHRLIRNYTILATLFTFAPTRAVEMAEPIQRLKSGFEHFKKEIYEKNPEKFRQLSESQSPKFLIFACADSRVCPSVLFNFLPGEAFIIRSIANIIPPYDKTRYSGTGAAIEYPVVFLKVENIIVIGHSRCGGIKALLSAQDDGTLSTEFIEDWVKTANPAKEVIKEAHSHLSFEDQCSKCEKEAVKVYLENLKTYPFVKEGLEKNTLSLFGGYYDFVNGSFETWEA</sequence>
<dbReference type="Proteomes" id="UP000233837">
    <property type="component" value="Unassembled WGS sequence"/>
</dbReference>
<evidence type="ECO:0000256" key="5">
    <source>
        <dbReference type="ARBA" id="ARBA00023239"/>
    </source>
</evidence>
<protein>
    <recommendedName>
        <fullName evidence="3 8">Carbonic anhydrase</fullName>
        <ecNumber evidence="3 8">4.2.1.1</ecNumber>
    </recommendedName>
    <alternativeName>
        <fullName evidence="8">Carbonate dehydratase</fullName>
    </alternativeName>
</protein>
<reference evidence="9 10" key="1">
    <citation type="journal article" date="2016" name="Sci. Rep.">
        <title>The Dendrobium catenatum Lindl. genome sequence provides insights into polysaccharide synthase, floral development and adaptive evolution.</title>
        <authorList>
            <person name="Zhang G.Q."/>
            <person name="Xu Q."/>
            <person name="Bian C."/>
            <person name="Tsai W.C."/>
            <person name="Yeh C.M."/>
            <person name="Liu K.W."/>
            <person name="Yoshida K."/>
            <person name="Zhang L.S."/>
            <person name="Chang S.B."/>
            <person name="Chen F."/>
            <person name="Shi Y."/>
            <person name="Su Y.Y."/>
            <person name="Zhang Y.Q."/>
            <person name="Chen L.J."/>
            <person name="Yin Y."/>
            <person name="Lin M."/>
            <person name="Huang H."/>
            <person name="Deng H."/>
            <person name="Wang Z.W."/>
            <person name="Zhu S.L."/>
            <person name="Zhao X."/>
            <person name="Deng C."/>
            <person name="Niu S.C."/>
            <person name="Huang J."/>
            <person name="Wang M."/>
            <person name="Liu G.H."/>
            <person name="Yang H.J."/>
            <person name="Xiao X.J."/>
            <person name="Hsiao Y.Y."/>
            <person name="Wu W.L."/>
            <person name="Chen Y.Y."/>
            <person name="Mitsuda N."/>
            <person name="Ohme-Takagi M."/>
            <person name="Luo Y.B."/>
            <person name="Van de Peer Y."/>
            <person name="Liu Z.J."/>
        </authorList>
    </citation>
    <scope>NUCLEOTIDE SEQUENCE [LARGE SCALE GENOMIC DNA]</scope>
    <source>
        <tissue evidence="9">The whole plant</tissue>
    </source>
</reference>
<dbReference type="InterPro" id="IPR001765">
    <property type="entry name" value="Carbonic_anhydrase"/>
</dbReference>
<dbReference type="InterPro" id="IPR045066">
    <property type="entry name" value="Beta_CA_cladeB"/>
</dbReference>
<dbReference type="GO" id="GO:0004089">
    <property type="term" value="F:carbonate dehydratase activity"/>
    <property type="evidence" value="ECO:0007669"/>
    <property type="project" value="UniProtKB-UniRule"/>
</dbReference>
<gene>
    <name evidence="9" type="ORF">MA16_Dca019235</name>
</gene>
<dbReference type="PROSITE" id="PS00704">
    <property type="entry name" value="PROK_CO2_ANHYDRASE_1"/>
    <property type="match status" value="1"/>
</dbReference>
<evidence type="ECO:0000256" key="3">
    <source>
        <dbReference type="ARBA" id="ARBA00012925"/>
    </source>
</evidence>
<evidence type="ECO:0000256" key="1">
    <source>
        <dbReference type="ARBA" id="ARBA00002904"/>
    </source>
</evidence>
<evidence type="ECO:0000256" key="2">
    <source>
        <dbReference type="ARBA" id="ARBA00006217"/>
    </source>
</evidence>
<dbReference type="SMART" id="SM00947">
    <property type="entry name" value="Pro_CA"/>
    <property type="match status" value="1"/>
</dbReference>
<keyword evidence="7" id="KW-0479">Metal-binding</keyword>
<dbReference type="PANTHER" id="PTHR11002">
    <property type="entry name" value="CARBONIC ANHYDRASE"/>
    <property type="match status" value="1"/>
</dbReference>
<dbReference type="CDD" id="cd00884">
    <property type="entry name" value="beta_CA_cladeB"/>
    <property type="match status" value="1"/>
</dbReference>
<feature type="binding site" evidence="7">
    <location>
        <position position="107"/>
    </location>
    <ligand>
        <name>Zn(2+)</name>
        <dbReference type="ChEBI" id="CHEBI:29105"/>
    </ligand>
</feature>
<accession>A0A2I0W3M2</accession>
<feature type="binding site" evidence="7">
    <location>
        <position position="170"/>
    </location>
    <ligand>
        <name>Zn(2+)</name>
        <dbReference type="ChEBI" id="CHEBI:29105"/>
    </ligand>
</feature>
<dbReference type="EC" id="4.2.1.1" evidence="3 8"/>
<feature type="binding site" evidence="7">
    <location>
        <position position="167"/>
    </location>
    <ligand>
        <name>Zn(2+)</name>
        <dbReference type="ChEBI" id="CHEBI:29105"/>
    </ligand>
</feature>
<dbReference type="InterPro" id="IPR015892">
    <property type="entry name" value="Carbonic_anhydrase_CS"/>
</dbReference>
<evidence type="ECO:0000256" key="8">
    <source>
        <dbReference type="RuleBase" id="RU003956"/>
    </source>
</evidence>
<dbReference type="AlphaFoldDB" id="A0A2I0W3M2"/>
<reference evidence="9 10" key="2">
    <citation type="journal article" date="2017" name="Nature">
        <title>The Apostasia genome and the evolution of orchids.</title>
        <authorList>
            <person name="Zhang G.Q."/>
            <person name="Liu K.W."/>
            <person name="Li Z."/>
            <person name="Lohaus R."/>
            <person name="Hsiao Y.Y."/>
            <person name="Niu S.C."/>
            <person name="Wang J.Y."/>
            <person name="Lin Y.C."/>
            <person name="Xu Q."/>
            <person name="Chen L.J."/>
            <person name="Yoshida K."/>
            <person name="Fujiwara S."/>
            <person name="Wang Z.W."/>
            <person name="Zhang Y.Q."/>
            <person name="Mitsuda N."/>
            <person name="Wang M."/>
            <person name="Liu G.H."/>
            <person name="Pecoraro L."/>
            <person name="Huang H.X."/>
            <person name="Xiao X.J."/>
            <person name="Lin M."/>
            <person name="Wu X.Y."/>
            <person name="Wu W.L."/>
            <person name="Chen Y.Y."/>
            <person name="Chang S.B."/>
            <person name="Sakamoto S."/>
            <person name="Ohme-Takagi M."/>
            <person name="Yagi M."/>
            <person name="Zeng S.J."/>
            <person name="Shen C.Y."/>
            <person name="Yeh C.M."/>
            <person name="Luo Y.B."/>
            <person name="Tsai W.C."/>
            <person name="Van de Peer Y."/>
            <person name="Liu Z.J."/>
        </authorList>
    </citation>
    <scope>NUCLEOTIDE SEQUENCE [LARGE SCALE GENOMIC DNA]</scope>
    <source>
        <tissue evidence="9">The whole plant</tissue>
    </source>
</reference>
<dbReference type="GO" id="GO:0008270">
    <property type="term" value="F:zinc ion binding"/>
    <property type="evidence" value="ECO:0007669"/>
    <property type="project" value="UniProtKB-UniRule"/>
</dbReference>
<comment type="function">
    <text evidence="1 8">Reversible hydration of carbon dioxide.</text>
</comment>